<feature type="region of interest" description="Disordered" evidence="3">
    <location>
        <begin position="405"/>
        <end position="424"/>
    </location>
</feature>
<evidence type="ECO:0000256" key="1">
    <source>
        <dbReference type="ARBA" id="ARBA00023054"/>
    </source>
</evidence>
<feature type="compositionally biased region" description="Basic and acidic residues" evidence="3">
    <location>
        <begin position="1055"/>
        <end position="1064"/>
    </location>
</feature>
<feature type="compositionally biased region" description="Basic and acidic residues" evidence="3">
    <location>
        <begin position="378"/>
        <end position="388"/>
    </location>
</feature>
<feature type="compositionally biased region" description="Low complexity" evidence="3">
    <location>
        <begin position="956"/>
        <end position="982"/>
    </location>
</feature>
<feature type="compositionally biased region" description="Low complexity" evidence="3">
    <location>
        <begin position="1701"/>
        <end position="1719"/>
    </location>
</feature>
<feature type="compositionally biased region" description="Polar residues" evidence="3">
    <location>
        <begin position="915"/>
        <end position="929"/>
    </location>
</feature>
<dbReference type="PANTHER" id="PTHR24200:SF11">
    <property type="entry name" value="TOUCAN, ISOFORM A"/>
    <property type="match status" value="1"/>
</dbReference>
<dbReference type="Pfam" id="PF01302">
    <property type="entry name" value="CAP_GLY"/>
    <property type="match status" value="1"/>
</dbReference>
<feature type="compositionally biased region" description="Polar residues" evidence="3">
    <location>
        <begin position="1218"/>
        <end position="1240"/>
    </location>
</feature>
<feature type="compositionally biased region" description="Low complexity" evidence="3">
    <location>
        <begin position="1010"/>
        <end position="1027"/>
    </location>
</feature>
<evidence type="ECO:0000313" key="5">
    <source>
        <dbReference type="Proteomes" id="UP000694845"/>
    </source>
</evidence>
<dbReference type="OrthoDB" id="10038993at2759"/>
<feature type="region of interest" description="Disordered" evidence="3">
    <location>
        <begin position="839"/>
        <end position="1308"/>
    </location>
</feature>
<dbReference type="GeneID" id="110973162"/>
<feature type="compositionally biased region" description="Polar residues" evidence="3">
    <location>
        <begin position="289"/>
        <end position="304"/>
    </location>
</feature>
<feature type="compositionally biased region" description="Low complexity" evidence="3">
    <location>
        <begin position="1677"/>
        <end position="1689"/>
    </location>
</feature>
<feature type="coiled-coil region" evidence="2">
    <location>
        <begin position="1484"/>
        <end position="1653"/>
    </location>
</feature>
<dbReference type="InterPro" id="IPR051293">
    <property type="entry name" value="MTUS1/CCDC69"/>
</dbReference>
<feature type="compositionally biased region" description="Basic and acidic residues" evidence="3">
    <location>
        <begin position="867"/>
        <end position="883"/>
    </location>
</feature>
<dbReference type="GO" id="GO:0005634">
    <property type="term" value="C:nucleus"/>
    <property type="evidence" value="ECO:0007669"/>
    <property type="project" value="TreeGrafter"/>
</dbReference>
<evidence type="ECO:0000256" key="3">
    <source>
        <dbReference type="SAM" id="MobiDB-lite"/>
    </source>
</evidence>
<dbReference type="Gene3D" id="2.30.30.190">
    <property type="entry name" value="CAP Gly-rich-like domain"/>
    <property type="match status" value="1"/>
</dbReference>
<keyword evidence="1 2" id="KW-0175">Coiled coil</keyword>
<feature type="domain" description="CAP-Gly" evidence="4">
    <location>
        <begin position="123"/>
        <end position="165"/>
    </location>
</feature>
<feature type="region of interest" description="Disordered" evidence="3">
    <location>
        <begin position="440"/>
        <end position="463"/>
    </location>
</feature>
<dbReference type="InterPro" id="IPR036859">
    <property type="entry name" value="CAP-Gly_dom_sf"/>
</dbReference>
<feature type="compositionally biased region" description="Low complexity" evidence="3">
    <location>
        <begin position="362"/>
        <end position="372"/>
    </location>
</feature>
<feature type="compositionally biased region" description="Low complexity" evidence="3">
    <location>
        <begin position="1661"/>
        <end position="1670"/>
    </location>
</feature>
<feature type="compositionally biased region" description="Polar residues" evidence="3">
    <location>
        <begin position="448"/>
        <end position="462"/>
    </location>
</feature>
<accession>A0A8B7XFB1</accession>
<dbReference type="RefSeq" id="XP_022079438.1">
    <property type="nucleotide sequence ID" value="XM_022223746.1"/>
</dbReference>
<feature type="compositionally biased region" description="Basic and acidic residues" evidence="3">
    <location>
        <begin position="930"/>
        <end position="942"/>
    </location>
</feature>
<protein>
    <submittedName>
        <fullName evidence="6">CAP-Gly domain-containing linker protein 1-like isoform X1</fullName>
    </submittedName>
</protein>
<dbReference type="SMART" id="SM01052">
    <property type="entry name" value="CAP_GLY"/>
    <property type="match status" value="1"/>
</dbReference>
<feature type="compositionally biased region" description="Low complexity" evidence="3">
    <location>
        <begin position="61"/>
        <end position="72"/>
    </location>
</feature>
<dbReference type="PROSITE" id="PS50245">
    <property type="entry name" value="CAP_GLY_2"/>
    <property type="match status" value="1"/>
</dbReference>
<feature type="region of interest" description="Disordered" evidence="3">
    <location>
        <begin position="1423"/>
        <end position="1451"/>
    </location>
</feature>
<sequence>MTQASMTDLCHVNTSTAMEWSRRPAQKGYCITSLSWVYMENATIATQVESRLPAAGHRQSLLKSPKPVPSKLKSPELKPLRVSPTSAGSGIPQRSGVLQSKHLLIGQRVWTADGRVGTLEFKGKTHFSQGCLCGIRLDEPLGKHDGSVDGIQYFKCSPSHGIFIHAFKVQAVNSAGEVKPLELAPNTSGKLRPSSQPGSGKESKPSSKIPALGVSGKIARPKSLLVTEDKAPCKVTVGRKSLPTRSEVTRIECFSSEKAPNSSKLFQKKRISPADSGITVPGWTHDKTLPTSRLPSIQSKSPSVKSHDATFTLVREHSPASRPQPTERSPASQKRTPEQSSPRVKKSPCGSLKKGLSSRPSLNDLTQLLQDDTNADGEELKLRRESGSRPKTNLNETFEVRAGPHRVSPITGKKKSRKDTASSATKDLNLTFDVEKKASPLSWEPGNKVTSTPVSSSENTYFWESDGIPQSDVRSTYDHLDTEEDDIEYNEFWAVPSTLDTPTGRLRFDLLTPEEFEQALKDCNIPLESPQNKVPPTFEETFTEPQLTEPQLTDHCKPKILDALTVVDDDLLVASDSTSESIPSFLVPAWSMDSEATNLDTSLSEHKDSEDFSEIEQQEVSEPQVPTISRDLEAGKVTTDNRNDLANNNIEVDPTLNNAESTQIAGSRTRNNSAMNEFIDKVSPSVPLEKSLSTSERMADSTSDKIPRVENTLLSEDDQCIFTDDLSNEWKNLVQQAEEDLGVQEVPQTSNLAEVKRDAVSSSNGPSAEVPTVEATDLLSPNASCHTASPSQETFVKVSVREGAVSQINPSSGNGEPGSAKAVSPAITLNILNATFDSGVSPEKEKSFASEGSSESASTVIGDGASENDHVQNKPKGMRERCPSAELETVTQFEMAEMTSPSYSKKRFEPETFNAGHSQQPAKVTGTQKEPQRGKENSDHSKLPRKRTSYLQQPKSFSSNRDSESSSKSQVAAAKLKLAAAKPTDSKPDAPTQDSKPRKGHTAAPWKLISKNPTATTSKSPSNTTSTIPKQKATETGSSKDAKTSNKLHVGGVRSKIDTGRKSVDLTGNKPTLTNKKSNGQNSTSSLEVEPNSLSSSNRSMKSDLSGVGTRTSSRSSSIGGKPANKTTLSLRHTDRARQERKTSTSTVNSEVSQRTESRASLSSRLSSSTSDAKHHAKRPRPTPRKEQSLYTPKPQAFSFSKPSRPAPVSLAKPRSSAGKQTDGNQSKNDSQLADTQPNGLTAVDAAPVRRPGPTTRLPRTSLLPSKKGDSAQHKDSARRPSVGKEAETTKSTKGRSSPSPAPSVDPEILAKAQADVKRLEALCESRTKELNLVKLSLRNGLQGLEAMTILVQYLTQTLDAFDNPHLKCRIQELQQQLEEAKNLTAQKEEELGCIQRELVDTRRCNEEQVAKLQTQHLEQLKEQEERLNSQHEEQLQTTQSEHKQAMNSLKEENVKQISELTSSHHQAVQEMEEHHIEEVSKIQQQHQEHIEELNWQVEKEKKQMTDQAQVKQQELNDEIYKWTFQCENLKERVTRLEEALQKDSDSKVQAAILEKRKLEADVESLKSVEELRTNQLIELRRENMALKKDLEQLPAKEDEIQRLKAKVEDQKAMIAKTHDYQQQLSSDHITLRENYEREVNEKKRLSMEKEQLSWRLSLHSESSSPVSLSPGHTFFPCTSPSRSPTRSPNPSPSVLKQNLSRSSSMESHESGVFSPQNG</sequence>
<organism evidence="5 6">
    <name type="scientific">Acanthaster planci</name>
    <name type="common">Crown-of-thorns starfish</name>
    <dbReference type="NCBI Taxonomy" id="133434"/>
    <lineage>
        <taxon>Eukaryota</taxon>
        <taxon>Metazoa</taxon>
        <taxon>Echinodermata</taxon>
        <taxon>Eleutherozoa</taxon>
        <taxon>Asterozoa</taxon>
        <taxon>Asteroidea</taxon>
        <taxon>Valvatacea</taxon>
        <taxon>Valvatida</taxon>
        <taxon>Acanthasteridae</taxon>
        <taxon>Acanthaster</taxon>
    </lineage>
</organism>
<proteinExistence type="predicted"/>
<dbReference type="SUPFAM" id="SSF74924">
    <property type="entry name" value="Cap-Gly domain"/>
    <property type="match status" value="1"/>
</dbReference>
<feature type="compositionally biased region" description="Basic and acidic residues" evidence="3">
    <location>
        <begin position="1132"/>
        <end position="1143"/>
    </location>
</feature>
<feature type="compositionally biased region" description="Basic and acidic residues" evidence="3">
    <location>
        <begin position="1267"/>
        <end position="1291"/>
    </location>
</feature>
<name>A0A8B7XFB1_ACAPL</name>
<keyword evidence="5" id="KW-1185">Reference proteome</keyword>
<feature type="region of interest" description="Disordered" evidence="3">
    <location>
        <begin position="262"/>
        <end position="397"/>
    </location>
</feature>
<feature type="compositionally biased region" description="Low complexity" evidence="3">
    <location>
        <begin position="1250"/>
        <end position="1266"/>
    </location>
</feature>
<gene>
    <name evidence="6" type="primary">LOC110973162</name>
</gene>
<feature type="compositionally biased region" description="Low complexity" evidence="3">
    <location>
        <begin position="1159"/>
        <end position="1171"/>
    </location>
</feature>
<dbReference type="InterPro" id="IPR000938">
    <property type="entry name" value="CAP-Gly_domain"/>
</dbReference>
<dbReference type="GO" id="GO:0008017">
    <property type="term" value="F:microtubule binding"/>
    <property type="evidence" value="ECO:0007669"/>
    <property type="project" value="TreeGrafter"/>
</dbReference>
<feature type="compositionally biased region" description="Low complexity" evidence="3">
    <location>
        <begin position="1092"/>
        <end position="1121"/>
    </location>
</feature>
<feature type="compositionally biased region" description="Low complexity" evidence="3">
    <location>
        <begin position="849"/>
        <end position="858"/>
    </location>
</feature>
<dbReference type="Proteomes" id="UP000694845">
    <property type="component" value="Unplaced"/>
</dbReference>
<evidence type="ECO:0000259" key="4">
    <source>
        <dbReference type="PROSITE" id="PS50245"/>
    </source>
</evidence>
<dbReference type="KEGG" id="aplc:110973162"/>
<feature type="compositionally biased region" description="Polar residues" evidence="3">
    <location>
        <begin position="1144"/>
        <end position="1155"/>
    </location>
</feature>
<dbReference type="GO" id="GO:0005737">
    <property type="term" value="C:cytoplasm"/>
    <property type="evidence" value="ECO:0007669"/>
    <property type="project" value="TreeGrafter"/>
</dbReference>
<reference evidence="6" key="1">
    <citation type="submission" date="2025-08" db="UniProtKB">
        <authorList>
            <consortium name="RefSeq"/>
        </authorList>
    </citation>
    <scope>IDENTIFICATION</scope>
</reference>
<feature type="region of interest" description="Disordered" evidence="3">
    <location>
        <begin position="183"/>
        <end position="213"/>
    </location>
</feature>
<feature type="region of interest" description="Disordered" evidence="3">
    <location>
        <begin position="56"/>
        <end position="94"/>
    </location>
</feature>
<feature type="compositionally biased region" description="Polar residues" evidence="3">
    <location>
        <begin position="1069"/>
        <end position="1087"/>
    </location>
</feature>
<dbReference type="PANTHER" id="PTHR24200">
    <property type="entry name" value="TOUCAN, ISOFORM A"/>
    <property type="match status" value="1"/>
</dbReference>
<evidence type="ECO:0000256" key="2">
    <source>
        <dbReference type="SAM" id="Coils"/>
    </source>
</evidence>
<feature type="region of interest" description="Disordered" evidence="3">
    <location>
        <begin position="1661"/>
        <end position="1719"/>
    </location>
</feature>
<evidence type="ECO:0000313" key="6">
    <source>
        <dbReference type="RefSeq" id="XP_022079438.1"/>
    </source>
</evidence>
<feature type="compositionally biased region" description="Polar residues" evidence="3">
    <location>
        <begin position="321"/>
        <end position="342"/>
    </location>
</feature>